<evidence type="ECO:0000313" key="13">
    <source>
        <dbReference type="EMBL" id="OZG52934.1"/>
    </source>
</evidence>
<feature type="compositionally biased region" description="Acidic residues" evidence="10">
    <location>
        <begin position="28"/>
        <end position="38"/>
    </location>
</feature>
<evidence type="ECO:0000256" key="5">
    <source>
        <dbReference type="ARBA" id="ARBA00022989"/>
    </source>
</evidence>
<comment type="caution">
    <text evidence="13">The sequence shown here is derived from an EMBL/GenBank/DDBJ whole genome shotgun (WGS) entry which is preliminary data.</text>
</comment>
<feature type="transmembrane region" description="Helical" evidence="11">
    <location>
        <begin position="217"/>
        <end position="241"/>
    </location>
</feature>
<dbReference type="EMBL" id="MWWQ01000005">
    <property type="protein sequence ID" value="OZG52934.1"/>
    <property type="molecule type" value="Genomic_DNA"/>
</dbReference>
<keyword evidence="7 11" id="KW-0472">Membrane</keyword>
<keyword evidence="8" id="KW-1015">Disulfide bond</keyword>
<dbReference type="Pfam" id="PF07884">
    <property type="entry name" value="VKOR"/>
    <property type="match status" value="1"/>
</dbReference>
<proteinExistence type="inferred from homology"/>
<comment type="similarity">
    <text evidence="2">Belongs to the VKOR family.</text>
</comment>
<evidence type="ECO:0000256" key="1">
    <source>
        <dbReference type="ARBA" id="ARBA00004141"/>
    </source>
</evidence>
<evidence type="ECO:0000256" key="3">
    <source>
        <dbReference type="ARBA" id="ARBA00022692"/>
    </source>
</evidence>
<evidence type="ECO:0000256" key="8">
    <source>
        <dbReference type="ARBA" id="ARBA00023157"/>
    </source>
</evidence>
<protein>
    <submittedName>
        <fullName evidence="13">Vitamin K epoxide reductase family</fullName>
    </submittedName>
</protein>
<keyword evidence="9" id="KW-0676">Redox-active center</keyword>
<name>A0A261F1D5_9BIFI</name>
<dbReference type="Proteomes" id="UP000216454">
    <property type="component" value="Unassembled WGS sequence"/>
</dbReference>
<keyword evidence="6" id="KW-0560">Oxidoreductase</keyword>
<evidence type="ECO:0000256" key="7">
    <source>
        <dbReference type="ARBA" id="ARBA00023136"/>
    </source>
</evidence>
<evidence type="ECO:0000256" key="11">
    <source>
        <dbReference type="SAM" id="Phobius"/>
    </source>
</evidence>
<dbReference type="InterPro" id="IPR038354">
    <property type="entry name" value="VKOR_sf"/>
</dbReference>
<feature type="transmembrane region" description="Helical" evidence="11">
    <location>
        <begin position="57"/>
        <end position="78"/>
    </location>
</feature>
<evidence type="ECO:0000313" key="14">
    <source>
        <dbReference type="Proteomes" id="UP000216454"/>
    </source>
</evidence>
<feature type="compositionally biased region" description="Basic and acidic residues" evidence="10">
    <location>
        <begin position="18"/>
        <end position="27"/>
    </location>
</feature>
<evidence type="ECO:0000256" key="9">
    <source>
        <dbReference type="ARBA" id="ARBA00023284"/>
    </source>
</evidence>
<dbReference type="CDD" id="cd12922">
    <property type="entry name" value="VKOR_5"/>
    <property type="match status" value="1"/>
</dbReference>
<sequence>MSHHRSTALTPSSAASKKPVEESRTAESDSDEDWAEDDAASLEEHPMPTGWRHRSTWLYLLHLLASLAAIIASFILSADALYSARHPDVLLDCDLNAKVSCSTVAQSWQAEIIKLGNLSFPNAYFGIAAESVFITIAVLGLSRVIFPRWFALCAWLGNLAALLYAYWLLSQSLFVINALCPWCILLMFSTTIQFMALSHATVTVQGLPRHPRKLATYYRLGADLLVDVVWIVAIVAVILAVDGSAIFS</sequence>
<feature type="transmembrane region" description="Helical" evidence="11">
    <location>
        <begin position="123"/>
        <end position="142"/>
    </location>
</feature>
<comment type="subcellular location">
    <subcellularLocation>
        <location evidence="1">Membrane</location>
        <topology evidence="1">Multi-pass membrane protein</topology>
    </subcellularLocation>
</comment>
<dbReference type="InterPro" id="IPR041714">
    <property type="entry name" value="VKOR_Actinobacteria"/>
</dbReference>
<keyword evidence="3 11" id="KW-0812">Transmembrane</keyword>
<dbReference type="InterPro" id="IPR012932">
    <property type="entry name" value="VKOR"/>
</dbReference>
<evidence type="ECO:0000256" key="6">
    <source>
        <dbReference type="ARBA" id="ARBA00023002"/>
    </source>
</evidence>
<feature type="transmembrane region" description="Helical" evidence="11">
    <location>
        <begin position="149"/>
        <end position="167"/>
    </location>
</feature>
<dbReference type="GO" id="GO:0016020">
    <property type="term" value="C:membrane"/>
    <property type="evidence" value="ECO:0007669"/>
    <property type="project" value="UniProtKB-SubCell"/>
</dbReference>
<dbReference type="AlphaFoldDB" id="A0A261F1D5"/>
<evidence type="ECO:0000259" key="12">
    <source>
        <dbReference type="SMART" id="SM00756"/>
    </source>
</evidence>
<gene>
    <name evidence="13" type="ORF">PSSU_0552</name>
</gene>
<evidence type="ECO:0000256" key="2">
    <source>
        <dbReference type="ARBA" id="ARBA00006214"/>
    </source>
</evidence>
<keyword evidence="4" id="KW-0874">Quinone</keyword>
<dbReference type="GO" id="GO:0048038">
    <property type="term" value="F:quinone binding"/>
    <property type="evidence" value="ECO:0007669"/>
    <property type="project" value="UniProtKB-KW"/>
</dbReference>
<feature type="domain" description="Vitamin K epoxide reductase" evidence="12">
    <location>
        <begin position="55"/>
        <end position="201"/>
    </location>
</feature>
<keyword evidence="5 11" id="KW-1133">Transmembrane helix</keyword>
<dbReference type="SMART" id="SM00756">
    <property type="entry name" value="VKc"/>
    <property type="match status" value="1"/>
</dbReference>
<reference evidence="13 14" key="1">
    <citation type="journal article" date="2017" name="BMC Genomics">
        <title>Comparative genomic and phylogenomic analyses of the Bifidobacteriaceae family.</title>
        <authorList>
            <person name="Lugli G.A."/>
            <person name="Milani C."/>
            <person name="Turroni F."/>
            <person name="Duranti S."/>
            <person name="Mancabelli L."/>
            <person name="Mangifesta M."/>
            <person name="Ferrario C."/>
            <person name="Modesto M."/>
            <person name="Mattarelli P."/>
            <person name="Jiri K."/>
            <person name="van Sinderen D."/>
            <person name="Ventura M."/>
        </authorList>
    </citation>
    <scope>NUCLEOTIDE SEQUENCE [LARGE SCALE GENOMIC DNA]</scope>
    <source>
        <strain evidence="13 14">DSM 24744</strain>
    </source>
</reference>
<dbReference type="Gene3D" id="1.20.1440.130">
    <property type="entry name" value="VKOR domain"/>
    <property type="match status" value="1"/>
</dbReference>
<organism evidence="13 14">
    <name type="scientific">Pseudoscardovia suis</name>
    <dbReference type="NCBI Taxonomy" id="987063"/>
    <lineage>
        <taxon>Bacteria</taxon>
        <taxon>Bacillati</taxon>
        <taxon>Actinomycetota</taxon>
        <taxon>Actinomycetes</taxon>
        <taxon>Bifidobacteriales</taxon>
        <taxon>Bifidobacteriaceae</taxon>
        <taxon>Pseudoscardovia</taxon>
    </lineage>
</organism>
<keyword evidence="14" id="KW-1185">Reference proteome</keyword>
<feature type="transmembrane region" description="Helical" evidence="11">
    <location>
        <begin position="173"/>
        <end position="196"/>
    </location>
</feature>
<feature type="region of interest" description="Disordered" evidence="10">
    <location>
        <begin position="1"/>
        <end position="38"/>
    </location>
</feature>
<dbReference type="GO" id="GO:0016491">
    <property type="term" value="F:oxidoreductase activity"/>
    <property type="evidence" value="ECO:0007669"/>
    <property type="project" value="UniProtKB-KW"/>
</dbReference>
<evidence type="ECO:0000256" key="10">
    <source>
        <dbReference type="SAM" id="MobiDB-lite"/>
    </source>
</evidence>
<evidence type="ECO:0000256" key="4">
    <source>
        <dbReference type="ARBA" id="ARBA00022719"/>
    </source>
</evidence>
<accession>A0A261F1D5</accession>